<dbReference type="Proteomes" id="UP001523230">
    <property type="component" value="Unassembled WGS sequence"/>
</dbReference>
<gene>
    <name evidence="1" type="ORF">DIC75_02125</name>
</gene>
<keyword evidence="2" id="KW-1185">Reference proteome</keyword>
<accession>A0ABD4TAS1</accession>
<dbReference type="Pfam" id="PF03266">
    <property type="entry name" value="NTPase_1"/>
    <property type="match status" value="1"/>
</dbReference>
<dbReference type="SUPFAM" id="SSF52540">
    <property type="entry name" value="P-loop containing nucleoside triphosphate hydrolases"/>
    <property type="match status" value="1"/>
</dbReference>
<dbReference type="InterPro" id="IPR027417">
    <property type="entry name" value="P-loop_NTPase"/>
</dbReference>
<evidence type="ECO:0000313" key="1">
    <source>
        <dbReference type="EMBL" id="MCM2465125.1"/>
    </source>
</evidence>
<dbReference type="GO" id="GO:0016301">
    <property type="term" value="F:kinase activity"/>
    <property type="evidence" value="ECO:0007669"/>
    <property type="project" value="UniProtKB-KW"/>
</dbReference>
<dbReference type="EMBL" id="QFDM01000001">
    <property type="protein sequence ID" value="MCM2465125.1"/>
    <property type="molecule type" value="Genomic_DNA"/>
</dbReference>
<keyword evidence="1" id="KW-0418">Kinase</keyword>
<dbReference type="Gene3D" id="3.40.50.300">
    <property type="entry name" value="P-loop containing nucleotide triphosphate hydrolases"/>
    <property type="match status" value="1"/>
</dbReference>
<keyword evidence="1" id="KW-0808">Transferase</keyword>
<evidence type="ECO:0000313" key="2">
    <source>
        <dbReference type="Proteomes" id="UP001523230"/>
    </source>
</evidence>
<protein>
    <submittedName>
        <fullName evidence="1">Nucleotide kinase</fullName>
    </submittedName>
</protein>
<organism evidence="1 2">
    <name type="scientific">Methanoculleus oceani</name>
    <dbReference type="NCBI Taxonomy" id="2184756"/>
    <lineage>
        <taxon>Archaea</taxon>
        <taxon>Methanobacteriati</taxon>
        <taxon>Methanobacteriota</taxon>
        <taxon>Stenosarchaea group</taxon>
        <taxon>Methanomicrobia</taxon>
        <taxon>Methanomicrobiales</taxon>
        <taxon>Methanomicrobiaceae</taxon>
        <taxon>Methanoculleus</taxon>
    </lineage>
</organism>
<proteinExistence type="predicted"/>
<comment type="caution">
    <text evidence="1">The sequence shown here is derived from an EMBL/GenBank/DDBJ whole genome shotgun (WGS) entry which is preliminary data.</text>
</comment>
<sequence>MYSGVNASRDEPVFIITGGQGQCKTTFLHLVLGLTVGLHVRVRGVLAPGHMRDGRRSGFTLVDLATGGHEELSSIDPDPRCEVHGRFYFRPEGLAFGRRALAPPDPYRTDLMVVDEVGRFELQGAVWAEQLDRLLTHPHPPMVWTVRRRLLDTVVERWKITNPVVVDVGTASVMATAGDVMDAVWEWREAQAISTTPTVPFMDYIAGDPPLLAGAAAGAPPAILRRCYGPEG</sequence>
<dbReference type="RefSeq" id="WP_250986373.1">
    <property type="nucleotide sequence ID" value="NZ_QFDM01000001.1"/>
</dbReference>
<dbReference type="InterPro" id="IPR004948">
    <property type="entry name" value="Nuc-triphosphatase_THEP1"/>
</dbReference>
<dbReference type="AlphaFoldDB" id="A0ABD4TAS1"/>
<name>A0ABD4TAS1_9EURY</name>
<reference evidence="1 2" key="1">
    <citation type="submission" date="2018-05" db="EMBL/GenBank/DDBJ databases">
        <title>Isolation and characterization of genus Methanoculleus species and their viruses from deep sea marine sediment offshore southwestern Taiwan.</title>
        <authorList>
            <person name="Wei W.-H."/>
            <person name="Chen W.-C."/>
            <person name="Lai M.-C."/>
            <person name="Chen S.-C."/>
        </authorList>
    </citation>
    <scope>NUCLEOTIDE SEQUENCE [LARGE SCALE GENOMIC DNA]</scope>
    <source>
        <strain evidence="1 2">CWC-02</strain>
    </source>
</reference>